<keyword evidence="2 11" id="KW-0813">Transport</keyword>
<evidence type="ECO:0000256" key="10">
    <source>
        <dbReference type="ARBA" id="ARBA00023237"/>
    </source>
</evidence>
<keyword evidence="5 11" id="KW-0812">Transmembrane</keyword>
<dbReference type="PANTHER" id="PTHR32552">
    <property type="entry name" value="FERRICHROME IRON RECEPTOR-RELATED"/>
    <property type="match status" value="1"/>
</dbReference>
<evidence type="ECO:0000256" key="1">
    <source>
        <dbReference type="ARBA" id="ARBA00004571"/>
    </source>
</evidence>
<dbReference type="STRING" id="946333.A4W93_06500"/>
<dbReference type="InterPro" id="IPR000531">
    <property type="entry name" value="Beta-barrel_TonB"/>
</dbReference>
<dbReference type="PROSITE" id="PS52016">
    <property type="entry name" value="TONB_DEPENDENT_REC_3"/>
    <property type="match status" value="1"/>
</dbReference>
<evidence type="ECO:0000256" key="5">
    <source>
        <dbReference type="ARBA" id="ARBA00022692"/>
    </source>
</evidence>
<dbReference type="GO" id="GO:0009279">
    <property type="term" value="C:cell outer membrane"/>
    <property type="evidence" value="ECO:0007669"/>
    <property type="project" value="UniProtKB-SubCell"/>
</dbReference>
<evidence type="ECO:0000256" key="6">
    <source>
        <dbReference type="ARBA" id="ARBA00023004"/>
    </source>
</evidence>
<keyword evidence="4" id="KW-0410">Iron transport</keyword>
<evidence type="ECO:0000313" key="13">
    <source>
        <dbReference type="EMBL" id="ARN19592.1"/>
    </source>
</evidence>
<dbReference type="InterPro" id="IPR039426">
    <property type="entry name" value="TonB-dep_rcpt-like"/>
</dbReference>
<keyword evidence="10 11" id="KW-0998">Cell outer membrane</keyword>
<organism evidence="13 14">
    <name type="scientific">Piscinibacter gummiphilus</name>
    <dbReference type="NCBI Taxonomy" id="946333"/>
    <lineage>
        <taxon>Bacteria</taxon>
        <taxon>Pseudomonadati</taxon>
        <taxon>Pseudomonadota</taxon>
        <taxon>Betaproteobacteria</taxon>
        <taxon>Burkholderiales</taxon>
        <taxon>Sphaerotilaceae</taxon>
        <taxon>Piscinibacter</taxon>
    </lineage>
</organism>
<sequence length="748" mass="78816">MPLAAGLALSAITQAVLAQAVTPAPSAPAVVPAPESAASSPESSVAPAAAAPAAKRAAPSTQLDAVVIVANKREERLQEVPASAAVVQPQQLDQQRVVSVEDLQRAVPTMQGSGNGLSIRGYGATSFSPTAEGAVGVVVDGVSMGGSSETPPNLFDVERVEVLEGSQGTLFGKNASAGVVNIVTVAPNMKSFGGVARIEGRTRSSGGAQFALNVPASEQLAFRISGGLVQDPRVVHNIPDDSWDGTQRQNARARMRWLPTTDVRVDLSVDNSVNKIKGGTPTVFYKTTPGSPLTAALAACGVTVGEENTQGCASEGYKRKDESRGASGQVDWFLGDYTLTSITAIRRASTETTSNELDGINVPVPSATQAPLFKDFKNTSQEFRVASPDFEAGNFVLGAFYYNQDIDGGSERKIVVPPGLTLGDTKQQTGSTRSLALFGQGLYRATQDLSFTLGARLGHERVSTTASGALLPGAIAPVIAANLNPVNAELTDTYYSYKTGAQYQLTKDNMVYALYTRGYKGPAINDVIPSPDTPVIVQPEIPKTWELGLKNQFLNGRVGLNFTAYHTKAENYQTTVLDPITLSFVSGNAPSATFKGGSVSFYGRVTPDLMLNGGLSRMTTETERASIGATGSEPTIRATLAATYGFWVSDFRASVGTDVTYEDRPADDPSAPLSWAHKATIVGAQAGFRSPDGNWGLTLNVRNLFNKFDPAGRSGYFLGQFVGDTGAAFQTFKPESLRVIGLTLDAKF</sequence>
<keyword evidence="6" id="KW-0408">Iron</keyword>
<keyword evidence="8 12" id="KW-0798">TonB box</keyword>
<evidence type="ECO:0000256" key="12">
    <source>
        <dbReference type="RuleBase" id="RU003357"/>
    </source>
</evidence>
<keyword evidence="14" id="KW-1185">Reference proteome</keyword>
<dbReference type="InterPro" id="IPR036942">
    <property type="entry name" value="Beta-barrel_TonB_sf"/>
</dbReference>
<gene>
    <name evidence="13" type="ORF">A4W93_06500</name>
</gene>
<evidence type="ECO:0000256" key="8">
    <source>
        <dbReference type="ARBA" id="ARBA00023077"/>
    </source>
</evidence>
<evidence type="ECO:0000256" key="2">
    <source>
        <dbReference type="ARBA" id="ARBA00022448"/>
    </source>
</evidence>
<dbReference type="SUPFAM" id="SSF56935">
    <property type="entry name" value="Porins"/>
    <property type="match status" value="1"/>
</dbReference>
<keyword evidence="9 11" id="KW-0472">Membrane</keyword>
<proteinExistence type="inferred from homology"/>
<dbReference type="AlphaFoldDB" id="A0A1W6L5U9"/>
<keyword evidence="3 11" id="KW-1134">Transmembrane beta strand</keyword>
<dbReference type="EMBL" id="CP015118">
    <property type="protein sequence ID" value="ARN19592.1"/>
    <property type="molecule type" value="Genomic_DNA"/>
</dbReference>
<evidence type="ECO:0000256" key="3">
    <source>
        <dbReference type="ARBA" id="ARBA00022452"/>
    </source>
</evidence>
<dbReference type="InterPro" id="IPR012910">
    <property type="entry name" value="Plug_dom"/>
</dbReference>
<dbReference type="KEGG" id="rgu:A4W93_06500"/>
<reference evidence="13 14" key="1">
    <citation type="submission" date="2016-04" db="EMBL/GenBank/DDBJ databases">
        <title>Complete genome sequence of natural rubber-degrading, novel Gram-negative bacterium, Rhizobacter gummiphilus strain NS21.</title>
        <authorList>
            <person name="Tabata M."/>
            <person name="Kasai D."/>
            <person name="Fukuda M."/>
        </authorList>
    </citation>
    <scope>NUCLEOTIDE SEQUENCE [LARGE SCALE GENOMIC DNA]</scope>
    <source>
        <strain evidence="13 14">NS21</strain>
    </source>
</reference>
<dbReference type="Proteomes" id="UP000193427">
    <property type="component" value="Chromosome"/>
</dbReference>
<keyword evidence="7" id="KW-0406">Ion transport</keyword>
<evidence type="ECO:0000256" key="9">
    <source>
        <dbReference type="ARBA" id="ARBA00023136"/>
    </source>
</evidence>
<dbReference type="Pfam" id="PF07715">
    <property type="entry name" value="Plug"/>
    <property type="match status" value="1"/>
</dbReference>
<protein>
    <submittedName>
        <fullName evidence="13">Uncharacterized protein</fullName>
    </submittedName>
</protein>
<comment type="similarity">
    <text evidence="11 12">Belongs to the TonB-dependent receptor family.</text>
</comment>
<accession>A0A1W6L5U9</accession>
<dbReference type="PANTHER" id="PTHR32552:SF81">
    <property type="entry name" value="TONB-DEPENDENT OUTER MEMBRANE RECEPTOR"/>
    <property type="match status" value="1"/>
</dbReference>
<evidence type="ECO:0000256" key="4">
    <source>
        <dbReference type="ARBA" id="ARBA00022496"/>
    </source>
</evidence>
<dbReference type="Gene3D" id="2.40.170.20">
    <property type="entry name" value="TonB-dependent receptor, beta-barrel domain"/>
    <property type="match status" value="1"/>
</dbReference>
<comment type="subcellular location">
    <subcellularLocation>
        <location evidence="1 11">Cell outer membrane</location>
        <topology evidence="1 11">Multi-pass membrane protein</topology>
    </subcellularLocation>
</comment>
<dbReference type="GO" id="GO:0006826">
    <property type="term" value="P:iron ion transport"/>
    <property type="evidence" value="ECO:0007669"/>
    <property type="project" value="UniProtKB-KW"/>
</dbReference>
<dbReference type="Pfam" id="PF00593">
    <property type="entry name" value="TonB_dep_Rec_b-barrel"/>
    <property type="match status" value="1"/>
</dbReference>
<evidence type="ECO:0000313" key="14">
    <source>
        <dbReference type="Proteomes" id="UP000193427"/>
    </source>
</evidence>
<evidence type="ECO:0000256" key="11">
    <source>
        <dbReference type="PROSITE-ProRule" id="PRU01360"/>
    </source>
</evidence>
<name>A0A1W6L5U9_9BURK</name>
<evidence type="ECO:0000256" key="7">
    <source>
        <dbReference type="ARBA" id="ARBA00023065"/>
    </source>
</evidence>